<accession>A1SX19</accession>
<keyword evidence="1" id="KW-0812">Transmembrane</keyword>
<dbReference type="SUPFAM" id="SSF52833">
    <property type="entry name" value="Thioredoxin-like"/>
    <property type="match status" value="1"/>
</dbReference>
<dbReference type="InterPro" id="IPR036249">
    <property type="entry name" value="Thioredoxin-like_sf"/>
</dbReference>
<sequence>MQYSLPYWGELLKIRNKQRETMSRFVQFVTVLMILLTSSITVARQPEWLSELNLSEYQNKVVYLDFWASWCGPCRQSFPWLNAMHSKYRDKGLVIIAVNLDKDSNKADQFIKAFPADFLLYSDPKGISAQKYKITAMPSSYLFSGKGELAEKHLGFEKSEVARYEKNIVKLLDQLAGDNGNRP</sequence>
<proteinExistence type="predicted"/>
<dbReference type="Pfam" id="PF08534">
    <property type="entry name" value="Redoxin"/>
    <property type="match status" value="1"/>
</dbReference>
<evidence type="ECO:0000256" key="1">
    <source>
        <dbReference type="SAM" id="Phobius"/>
    </source>
</evidence>
<protein>
    <submittedName>
        <fullName evidence="3">Thioredoxin family protein</fullName>
    </submittedName>
</protein>
<keyword evidence="1" id="KW-1133">Transmembrane helix</keyword>
<dbReference type="AlphaFoldDB" id="A1SX19"/>
<dbReference type="PROSITE" id="PS51352">
    <property type="entry name" value="THIOREDOXIN_2"/>
    <property type="match status" value="1"/>
</dbReference>
<name>A1SX19_PSYIN</name>
<reference evidence="3 4" key="1">
    <citation type="submission" date="2007-01" db="EMBL/GenBank/DDBJ databases">
        <title>Complete sequence of Psychromonas ingrahamii 37.</title>
        <authorList>
            <consortium name="US DOE Joint Genome Institute"/>
            <person name="Copeland A."/>
            <person name="Lucas S."/>
            <person name="Lapidus A."/>
            <person name="Barry K."/>
            <person name="Detter J.C."/>
            <person name="Glavina del Rio T."/>
            <person name="Hammon N."/>
            <person name="Israni S."/>
            <person name="Dalin E."/>
            <person name="Tice H."/>
            <person name="Pitluck S."/>
            <person name="Thompson L.S."/>
            <person name="Brettin T."/>
            <person name="Bruce D."/>
            <person name="Han C."/>
            <person name="Tapia R."/>
            <person name="Schmutz J."/>
            <person name="Larimer F."/>
            <person name="Land M."/>
            <person name="Hauser L."/>
            <person name="Kyrpides N."/>
            <person name="Ivanova N."/>
            <person name="Staley J."/>
            <person name="Richardson P."/>
        </authorList>
    </citation>
    <scope>NUCLEOTIDE SEQUENCE [LARGE SCALE GENOMIC DNA]</scope>
    <source>
        <strain evidence="3 4">37</strain>
    </source>
</reference>
<evidence type="ECO:0000313" key="3">
    <source>
        <dbReference type="EMBL" id="ABM04034.1"/>
    </source>
</evidence>
<dbReference type="eggNOG" id="COG0526">
    <property type="taxonomic scope" value="Bacteria"/>
</dbReference>
<dbReference type="EMBL" id="CP000510">
    <property type="protein sequence ID" value="ABM04034.1"/>
    <property type="molecule type" value="Genomic_DNA"/>
</dbReference>
<dbReference type="KEGG" id="pin:Ping_2293"/>
<keyword evidence="1" id="KW-0472">Membrane</keyword>
<dbReference type="Gene3D" id="3.40.30.10">
    <property type="entry name" value="Glutaredoxin"/>
    <property type="match status" value="1"/>
</dbReference>
<dbReference type="GO" id="GO:0016491">
    <property type="term" value="F:oxidoreductase activity"/>
    <property type="evidence" value="ECO:0007669"/>
    <property type="project" value="InterPro"/>
</dbReference>
<dbReference type="InterPro" id="IPR013766">
    <property type="entry name" value="Thioredoxin_domain"/>
</dbReference>
<dbReference type="CDD" id="cd02966">
    <property type="entry name" value="TlpA_like_family"/>
    <property type="match status" value="1"/>
</dbReference>
<feature type="domain" description="Thioredoxin" evidence="2">
    <location>
        <begin position="31"/>
        <end position="177"/>
    </location>
</feature>
<evidence type="ECO:0000259" key="2">
    <source>
        <dbReference type="PROSITE" id="PS51352"/>
    </source>
</evidence>
<dbReference type="Proteomes" id="UP000000639">
    <property type="component" value="Chromosome"/>
</dbReference>
<dbReference type="PANTHER" id="PTHR42852:SF18">
    <property type="entry name" value="CHROMOSOME UNDETERMINED SCAFFOLD_47, WHOLE GENOME SHOTGUN SEQUENCE"/>
    <property type="match status" value="1"/>
</dbReference>
<evidence type="ECO:0000313" key="4">
    <source>
        <dbReference type="Proteomes" id="UP000000639"/>
    </source>
</evidence>
<dbReference type="PANTHER" id="PTHR42852">
    <property type="entry name" value="THIOL:DISULFIDE INTERCHANGE PROTEIN DSBE"/>
    <property type="match status" value="1"/>
</dbReference>
<gene>
    <name evidence="3" type="ordered locus">Ping_2293</name>
</gene>
<dbReference type="HOGENOM" id="CLU_042529_11_2_6"/>
<organism evidence="3 4">
    <name type="scientific">Psychromonas ingrahamii (strain DSM 17664 / CCUG 51855 / 37)</name>
    <dbReference type="NCBI Taxonomy" id="357804"/>
    <lineage>
        <taxon>Bacteria</taxon>
        <taxon>Pseudomonadati</taxon>
        <taxon>Pseudomonadota</taxon>
        <taxon>Gammaproteobacteria</taxon>
        <taxon>Alteromonadales</taxon>
        <taxon>Psychromonadaceae</taxon>
        <taxon>Psychromonas</taxon>
    </lineage>
</organism>
<dbReference type="InterPro" id="IPR050553">
    <property type="entry name" value="Thioredoxin_ResA/DsbE_sf"/>
</dbReference>
<dbReference type="STRING" id="357804.Ping_2293"/>
<dbReference type="InterPro" id="IPR013740">
    <property type="entry name" value="Redoxin"/>
</dbReference>
<feature type="transmembrane region" description="Helical" evidence="1">
    <location>
        <begin position="25"/>
        <end position="43"/>
    </location>
</feature>
<keyword evidence="4" id="KW-1185">Reference proteome</keyword>